<dbReference type="InterPro" id="IPR043502">
    <property type="entry name" value="DNA/RNA_pol_sf"/>
</dbReference>
<feature type="domain" description="Reverse transcriptase" evidence="1">
    <location>
        <begin position="1"/>
        <end position="177"/>
    </location>
</feature>
<gene>
    <name evidence="2" type="ORF">Zmor_004085</name>
</gene>
<dbReference type="PANTHER" id="PTHR33332">
    <property type="entry name" value="REVERSE TRANSCRIPTASE DOMAIN-CONTAINING PROTEIN"/>
    <property type="match status" value="1"/>
</dbReference>
<name>A0AA38M203_9CUCU</name>
<reference evidence="2" key="1">
    <citation type="journal article" date="2023" name="G3 (Bethesda)">
        <title>Whole genome assemblies of Zophobas morio and Tenebrio molitor.</title>
        <authorList>
            <person name="Kaur S."/>
            <person name="Stinson S.A."/>
            <person name="diCenzo G.C."/>
        </authorList>
    </citation>
    <scope>NUCLEOTIDE SEQUENCE</scope>
    <source>
        <strain evidence="2">QUZm001</strain>
    </source>
</reference>
<sequence length="177" mass="20169">MTNRSTVTNLVCLTQSLCEVVDKGGQMDVIYADFSKAFDSINHDILLQKLSSFGFSLKLMNLISSYLSNRSNFVFFNGFESDNYVSTSGVPQRSNLGPLLFNLFINELLTSVNCSTLAYADDIKLFCPIYNIEDSARLQSNWDHLVCWSDFNRLKLNFDKCYVVSYTKKNILFKPIT</sequence>
<dbReference type="AlphaFoldDB" id="A0AA38M203"/>
<dbReference type="Proteomes" id="UP001168821">
    <property type="component" value="Unassembled WGS sequence"/>
</dbReference>
<evidence type="ECO:0000313" key="2">
    <source>
        <dbReference type="EMBL" id="KAJ3639217.1"/>
    </source>
</evidence>
<organism evidence="2 3">
    <name type="scientific">Zophobas morio</name>
    <dbReference type="NCBI Taxonomy" id="2755281"/>
    <lineage>
        <taxon>Eukaryota</taxon>
        <taxon>Metazoa</taxon>
        <taxon>Ecdysozoa</taxon>
        <taxon>Arthropoda</taxon>
        <taxon>Hexapoda</taxon>
        <taxon>Insecta</taxon>
        <taxon>Pterygota</taxon>
        <taxon>Neoptera</taxon>
        <taxon>Endopterygota</taxon>
        <taxon>Coleoptera</taxon>
        <taxon>Polyphaga</taxon>
        <taxon>Cucujiformia</taxon>
        <taxon>Tenebrionidae</taxon>
        <taxon>Zophobas</taxon>
    </lineage>
</organism>
<keyword evidence="3" id="KW-1185">Reference proteome</keyword>
<dbReference type="Pfam" id="PF00078">
    <property type="entry name" value="RVT_1"/>
    <property type="match status" value="1"/>
</dbReference>
<accession>A0AA38M203</accession>
<evidence type="ECO:0000313" key="3">
    <source>
        <dbReference type="Proteomes" id="UP001168821"/>
    </source>
</evidence>
<comment type="caution">
    <text evidence="2">The sequence shown here is derived from an EMBL/GenBank/DDBJ whole genome shotgun (WGS) entry which is preliminary data.</text>
</comment>
<dbReference type="PROSITE" id="PS50878">
    <property type="entry name" value="RT_POL"/>
    <property type="match status" value="1"/>
</dbReference>
<dbReference type="InterPro" id="IPR000477">
    <property type="entry name" value="RT_dom"/>
</dbReference>
<dbReference type="EMBL" id="JALNTZ010000012">
    <property type="protein sequence ID" value="KAJ3639217.1"/>
    <property type="molecule type" value="Genomic_DNA"/>
</dbReference>
<dbReference type="SUPFAM" id="SSF56672">
    <property type="entry name" value="DNA/RNA polymerases"/>
    <property type="match status" value="1"/>
</dbReference>
<evidence type="ECO:0000259" key="1">
    <source>
        <dbReference type="PROSITE" id="PS50878"/>
    </source>
</evidence>
<protein>
    <recommendedName>
        <fullName evidence="1">Reverse transcriptase domain-containing protein</fullName>
    </recommendedName>
</protein>
<proteinExistence type="predicted"/>
<dbReference type="GO" id="GO:0071897">
    <property type="term" value="P:DNA biosynthetic process"/>
    <property type="evidence" value="ECO:0007669"/>
    <property type="project" value="UniProtKB-ARBA"/>
</dbReference>